<feature type="compositionally biased region" description="Low complexity" evidence="1">
    <location>
        <begin position="60"/>
        <end position="74"/>
    </location>
</feature>
<comment type="caution">
    <text evidence="2">The sequence shown here is derived from an EMBL/GenBank/DDBJ whole genome shotgun (WGS) entry which is preliminary data.</text>
</comment>
<reference evidence="2" key="1">
    <citation type="thesis" date="2021" institute="BYU ScholarsArchive" country="Provo, UT, USA">
        <title>Applications of and Algorithms for Genome Assembly and Genomic Analyses with an Emphasis on Marine Teleosts.</title>
        <authorList>
            <person name="Pickett B.D."/>
        </authorList>
    </citation>
    <scope>NUCLEOTIDE SEQUENCE</scope>
    <source>
        <strain evidence="2">HI-2016</strain>
    </source>
</reference>
<proteinExistence type="predicted"/>
<dbReference type="Proteomes" id="UP000824540">
    <property type="component" value="Unassembled WGS sequence"/>
</dbReference>
<evidence type="ECO:0000313" key="3">
    <source>
        <dbReference type="Proteomes" id="UP000824540"/>
    </source>
</evidence>
<dbReference type="AlphaFoldDB" id="A0A8T2MS39"/>
<keyword evidence="3" id="KW-1185">Reference proteome</keyword>
<protein>
    <submittedName>
        <fullName evidence="2">Uncharacterized protein</fullName>
    </submittedName>
</protein>
<feature type="compositionally biased region" description="Basic and acidic residues" evidence="1">
    <location>
        <begin position="88"/>
        <end position="106"/>
    </location>
</feature>
<evidence type="ECO:0000313" key="2">
    <source>
        <dbReference type="EMBL" id="KAG9328761.1"/>
    </source>
</evidence>
<feature type="region of interest" description="Disordered" evidence="1">
    <location>
        <begin position="29"/>
        <end position="142"/>
    </location>
</feature>
<gene>
    <name evidence="2" type="ORF">JZ751_010774</name>
</gene>
<sequence length="142" mass="15175">MLTLQSLFILEKPKWRVPNSAPSQINLTDKKQMARRMEDNDADEDGNQCPLAEPHRQEDGLGAAGQEAAVAVARAHLHGQRSGAAQDRVADVLDHHRQQEVNKDRAGSQGPAAGARDGVSDGEPGDAPPDPVSEDSVTTDLP</sequence>
<dbReference type="EMBL" id="JAFBMS010001855">
    <property type="protein sequence ID" value="KAG9328761.1"/>
    <property type="molecule type" value="Genomic_DNA"/>
</dbReference>
<accession>A0A8T2MS39</accession>
<feature type="compositionally biased region" description="Basic and acidic residues" evidence="1">
    <location>
        <begin position="29"/>
        <end position="39"/>
    </location>
</feature>
<evidence type="ECO:0000256" key="1">
    <source>
        <dbReference type="SAM" id="MobiDB-lite"/>
    </source>
</evidence>
<name>A0A8T2MS39_9TELE</name>
<organism evidence="2 3">
    <name type="scientific">Albula glossodonta</name>
    <name type="common">roundjaw bonefish</name>
    <dbReference type="NCBI Taxonomy" id="121402"/>
    <lineage>
        <taxon>Eukaryota</taxon>
        <taxon>Metazoa</taxon>
        <taxon>Chordata</taxon>
        <taxon>Craniata</taxon>
        <taxon>Vertebrata</taxon>
        <taxon>Euteleostomi</taxon>
        <taxon>Actinopterygii</taxon>
        <taxon>Neopterygii</taxon>
        <taxon>Teleostei</taxon>
        <taxon>Albuliformes</taxon>
        <taxon>Albulidae</taxon>
        <taxon>Albula</taxon>
    </lineage>
</organism>